<evidence type="ECO:0000313" key="2">
    <source>
        <dbReference type="EMBL" id="JAA53905.1"/>
    </source>
</evidence>
<keyword evidence="1" id="KW-0732">Signal</keyword>
<dbReference type="EMBL" id="GACK01011129">
    <property type="protein sequence ID" value="JAA53905.1"/>
    <property type="molecule type" value="mRNA"/>
</dbReference>
<accession>L7LQF8</accession>
<feature type="signal peptide" evidence="1">
    <location>
        <begin position="1"/>
        <end position="24"/>
    </location>
</feature>
<proteinExistence type="evidence at transcript level"/>
<reference evidence="2" key="2">
    <citation type="journal article" date="2015" name="J. Proteomics">
        <title>Sexual differences in the sialomes of the zebra tick, Rhipicephalus pulchellus.</title>
        <authorList>
            <person name="Tan A.W."/>
            <person name="Francischetti I.M."/>
            <person name="Slovak M."/>
            <person name="Kini R.M."/>
            <person name="Ribeiro J.M."/>
        </authorList>
    </citation>
    <scope>NUCLEOTIDE SEQUENCE</scope>
    <source>
        <tissue evidence="2">Salivary gland</tissue>
    </source>
</reference>
<protein>
    <submittedName>
        <fullName evidence="2">Putative glycine rich protein</fullName>
    </submittedName>
</protein>
<sequence length="268" mass="30108">MGTSMVFPFSIALAAAMISPGANAQSNELSQVSCVRLRIPDVLNIGHCLEDVLNMCGKSGPYVKLALERLARCIMDKIFSRQSLKVILTALRKPIIFAFRTLFPRVSNVVVPVLKALLPKPCSAIQRSNGTCDRQLLPTTPCSSYVNLTFNDPLDIRHCIDVSVLMCSEEGADKDQMVIELMKTVVCAMKKLPAINVRMMLKMLLCRVSAWLIEFLRSRDYKLMVQVAEMLHALGKCQKYYPMNPKAERRLLPEAEFHQPHTGRNLLQ</sequence>
<dbReference type="AlphaFoldDB" id="L7LQF8"/>
<feature type="chain" id="PRO_5003980065" evidence="1">
    <location>
        <begin position="25"/>
        <end position="268"/>
    </location>
</feature>
<evidence type="ECO:0000256" key="1">
    <source>
        <dbReference type="SAM" id="SignalP"/>
    </source>
</evidence>
<reference evidence="2" key="1">
    <citation type="submission" date="2012-11" db="EMBL/GenBank/DDBJ databases">
        <authorList>
            <person name="Lucero-Rivera Y.E."/>
            <person name="Tovar-Ramirez D."/>
        </authorList>
    </citation>
    <scope>NUCLEOTIDE SEQUENCE</scope>
    <source>
        <tissue evidence="2">Salivary gland</tissue>
    </source>
</reference>
<organism evidence="2">
    <name type="scientific">Rhipicephalus pulchellus</name>
    <name type="common">Yellow backed tick</name>
    <name type="synonym">Dermacentor pulchellus</name>
    <dbReference type="NCBI Taxonomy" id="72859"/>
    <lineage>
        <taxon>Eukaryota</taxon>
        <taxon>Metazoa</taxon>
        <taxon>Ecdysozoa</taxon>
        <taxon>Arthropoda</taxon>
        <taxon>Chelicerata</taxon>
        <taxon>Arachnida</taxon>
        <taxon>Acari</taxon>
        <taxon>Parasitiformes</taxon>
        <taxon>Ixodida</taxon>
        <taxon>Ixodoidea</taxon>
        <taxon>Ixodidae</taxon>
        <taxon>Rhipicephalinae</taxon>
        <taxon>Rhipicephalus</taxon>
        <taxon>Rhipicephalus</taxon>
    </lineage>
</organism>
<name>L7LQF8_RHIPC</name>